<protein>
    <submittedName>
        <fullName evidence="4">Egg protein</fullName>
    </submittedName>
</protein>
<evidence type="ECO:0000256" key="1">
    <source>
        <dbReference type="SAM" id="Phobius"/>
    </source>
</evidence>
<dbReference type="STRING" id="1561998.A0A1I7UES5"/>
<name>A0A1I7UES5_9PELO</name>
<accession>A0A1I7UES5</accession>
<dbReference type="AlphaFoldDB" id="A0A1I7UES5"/>
<organism evidence="3 4">
    <name type="scientific">Caenorhabditis tropicalis</name>
    <dbReference type="NCBI Taxonomy" id="1561998"/>
    <lineage>
        <taxon>Eukaryota</taxon>
        <taxon>Metazoa</taxon>
        <taxon>Ecdysozoa</taxon>
        <taxon>Nematoda</taxon>
        <taxon>Chromadorea</taxon>
        <taxon>Rhabditida</taxon>
        <taxon>Rhabditina</taxon>
        <taxon>Rhabditomorpha</taxon>
        <taxon>Rhabditoidea</taxon>
        <taxon>Rhabditidae</taxon>
        <taxon>Peloderinae</taxon>
        <taxon>Caenorhabditis</taxon>
    </lineage>
</organism>
<proteinExistence type="predicted"/>
<keyword evidence="2" id="KW-0732">Signal</keyword>
<evidence type="ECO:0000256" key="2">
    <source>
        <dbReference type="SAM" id="SignalP"/>
    </source>
</evidence>
<keyword evidence="1" id="KW-0472">Membrane</keyword>
<sequence>MIIKRVITFLLLLVTITECLRQLPAEQYKRMLRNWKKPVNYNGWHQFSLSRNYEMDVIKAEMYNQSLQFNFNLNAEITSMIMEKCGKVIFETIKPSKNITIDLGRPWVEYLETIAHTECNGTRNFTIYYEHVQQVNRKKGTYGMKFLKQFDALVADKDDGEIKINQKANEIRIYNASINNMIATALKNSSFQLILSSPLVISSDCPSPIKLVFLKCYQTRREYIELQSNVDYQADYELLHAIHLLRHEKNNFCDNGTEHLRIEYQCPLCPVFAVILVSVILLVVIGCYKKLKPKKKIMSPVDIMLSNFE</sequence>
<dbReference type="Proteomes" id="UP000095282">
    <property type="component" value="Unplaced"/>
</dbReference>
<keyword evidence="3" id="KW-1185">Reference proteome</keyword>
<evidence type="ECO:0000313" key="4">
    <source>
        <dbReference type="WBParaSite" id="Csp11.Scaffold629.g8587.t1"/>
    </source>
</evidence>
<feature type="chain" id="PRO_5009308833" evidence="2">
    <location>
        <begin position="20"/>
        <end position="309"/>
    </location>
</feature>
<keyword evidence="1" id="KW-1133">Transmembrane helix</keyword>
<feature type="signal peptide" evidence="2">
    <location>
        <begin position="1"/>
        <end position="19"/>
    </location>
</feature>
<reference evidence="4" key="1">
    <citation type="submission" date="2016-11" db="UniProtKB">
        <authorList>
            <consortium name="WormBaseParasite"/>
        </authorList>
    </citation>
    <scope>IDENTIFICATION</scope>
</reference>
<keyword evidence="1" id="KW-0812">Transmembrane</keyword>
<feature type="transmembrane region" description="Helical" evidence="1">
    <location>
        <begin position="270"/>
        <end position="288"/>
    </location>
</feature>
<evidence type="ECO:0000313" key="3">
    <source>
        <dbReference type="Proteomes" id="UP000095282"/>
    </source>
</evidence>
<dbReference type="WBParaSite" id="Csp11.Scaffold629.g8587.t1">
    <property type="protein sequence ID" value="Csp11.Scaffold629.g8587.t1"/>
    <property type="gene ID" value="Csp11.Scaffold629.g8587"/>
</dbReference>